<dbReference type="GO" id="GO:0016020">
    <property type="term" value="C:membrane"/>
    <property type="evidence" value="ECO:0007669"/>
    <property type="project" value="TreeGrafter"/>
</dbReference>
<dbReference type="GO" id="GO:0008104">
    <property type="term" value="P:intracellular protein localization"/>
    <property type="evidence" value="ECO:0007669"/>
    <property type="project" value="TreeGrafter"/>
</dbReference>
<feature type="domain" description="Neurobeachin alpha-solenoid region" evidence="2">
    <location>
        <begin position="264"/>
        <end position="563"/>
    </location>
</feature>
<dbReference type="InterPro" id="IPR016024">
    <property type="entry name" value="ARM-type_fold"/>
</dbReference>
<evidence type="ECO:0000313" key="5">
    <source>
        <dbReference type="Proteomes" id="UP000014760"/>
    </source>
</evidence>
<reference evidence="4" key="3">
    <citation type="submission" date="2015-06" db="UniProtKB">
        <authorList>
            <consortium name="EnsemblMetazoa"/>
        </authorList>
    </citation>
    <scope>IDENTIFICATION</scope>
</reference>
<evidence type="ECO:0000313" key="3">
    <source>
        <dbReference type="EMBL" id="ELT90959.1"/>
    </source>
</evidence>
<dbReference type="Pfam" id="PF20425">
    <property type="entry name" value="Neurobeachin"/>
    <property type="match status" value="1"/>
</dbReference>
<dbReference type="Proteomes" id="UP000014760">
    <property type="component" value="Unassembled WGS sequence"/>
</dbReference>
<dbReference type="InterPro" id="IPR046852">
    <property type="entry name" value="Neurobeachin_a-sol"/>
</dbReference>
<dbReference type="EMBL" id="AMQN01002997">
    <property type="status" value="NOT_ANNOTATED_CDS"/>
    <property type="molecule type" value="Genomic_DNA"/>
</dbReference>
<dbReference type="PANTHER" id="PTHR13743:SF112">
    <property type="entry name" value="BEACH DOMAIN-CONTAINING PROTEIN"/>
    <property type="match status" value="1"/>
</dbReference>
<evidence type="ECO:0000259" key="2">
    <source>
        <dbReference type="Pfam" id="PF20425"/>
    </source>
</evidence>
<evidence type="ECO:0000259" key="1">
    <source>
        <dbReference type="Pfam" id="PF15787"/>
    </source>
</evidence>
<sequence>MDPLEDLSAEENLCQLWMLFSAKNEVSLLRDYVNSFLETYAAFVDPEFIHLSEGFMEEGPHSTKLPEGLLQTMLKHLRVVSEKFLKSLSLDDLLFGNDLLKCLIVICRNLDNVSIVSSSEFVGHVVAIDTGILNKLCRENSENVELVTSFMKLSLHLFECLYDPYFVWRKKLRGWRVDKHRMKFKAASLYVGVVPLFFECFQTSCLDFDVQSRLFHVFGSILSGSQSNALKAICPATLDVLLSMLSSGISTGPSAEQQDDLTLLKDIILQCIVGMVQVLHTCSPEERQVEVGLILSGFFKVLLDLGSSEANLNLQLRMLDSISEMLIVSNRAGLQSTLMVEGLMQTLLQLTKNTTVSSHSAQVIAVNVVKVMQSVFIGSMPAKEDFKEKIGFISFAEAFKQLGQPSKELLEALLDLVTECKFSIDRIQPIRNGQAVLILVQLLPIIYDTKQQVWLAKQVHAVSVASSANRMLCCSEGLLSALIEVLNFHKTMDSLAVGLLNHNCKECRINQEFLALLLDMMESLGSWSISGEDLAKLLRLLMANQKAGNVALCCRMLNAMSLMASPTEHKMPRYFLDLQAEDSGILTHSLGKWIGSGFTFHAWICLDSTTGVISDLHSLVRRQLYSIQTSNGTGFEAFFTCDSMLTIAVMMKKEYYSVQVQDHPILDSRWHCIDVVHSCSKNPFSQSYLTVYIDGKQHLNVALKFPSITQEVSVCKIGSPRVRHADSSMSSSLSMPSLSDVPTSKIKSGVSGVFSKLGSSFSKGQSSSVLSLPLGQQDEHFGVPVSIIGQLSSVCILQEPLLEATVKALYTIGPNRWQQSFVDDNPYDLNTKQVVLHYDAKAHQKDVIDLSPNENHGKLVGRKFCTWDIREVINCIGGIQVLFPLLDLVKKDNVNSEPMNSEPKEPSVNDNGPADWVMVQNSSDPANSCHDNQVACFITLLCSMTKSSEFNQETLVASTFLDDSVHFAIRSLVESVSATNKILRYQIYQYILFDFRIWCKCEFNVSIGHIQYLSTIIKDDKKHFRKTNGVQFMLDVIRTYYSSSPDNSHLCAIRGALLSLVKFYVGREISFDELNHLVGFIISVKEQILVLEVLDLLISLLEQPGKRDQIFLLLFEPNQGELFYVLLTKRDFSVNLRERVVKFFSLLLRTNRVYEKHKGRMRLLESGIYPGLTTLMADQHEISAFIAQNMLEQVLLTDSEASINAVLHITQLFHFADLDIKLEASKQLLIGLFSKATAPKVFAKQTGWQEVLVRLFITQPKANIHRHSNAAPSQDHPTLLDLPISEGNVSDVLQPQPADGDSSIATTPDDTLNDTFGPFDERLHAIDPLSCSRSSTASAEDLLSPDQAPPSFLMRQESTASSVVSVPSETMDITTRLQKMGLTLQPPNEQMEKTEEMCQNLLIILFTVLWKGIEQSDETAWKERSQVFTALSYTNQENDLLKGSGLLKARLMEMMLQGCLQDLKEAESSKGIYFQLVFFPGPFIYVTLFSDSVFLSSVFGQTNPTVVENAMNLVKLLYNFLCVETEDADYLFKEQILEDVLSLLELLSVWESDSGWLEMEQMGLRILLAFAAYPRLEVRDISALMTDVSAFSFSQCCSMASARLHNLLQ</sequence>
<dbReference type="EMBL" id="KB310691">
    <property type="protein sequence ID" value="ELT90959.1"/>
    <property type="molecule type" value="Genomic_DNA"/>
</dbReference>
<reference evidence="3 5" key="2">
    <citation type="journal article" date="2013" name="Nature">
        <title>Insights into bilaterian evolution from three spiralian genomes.</title>
        <authorList>
            <person name="Simakov O."/>
            <person name="Marletaz F."/>
            <person name="Cho S.J."/>
            <person name="Edsinger-Gonzales E."/>
            <person name="Havlak P."/>
            <person name="Hellsten U."/>
            <person name="Kuo D.H."/>
            <person name="Larsson T."/>
            <person name="Lv J."/>
            <person name="Arendt D."/>
            <person name="Savage R."/>
            <person name="Osoegawa K."/>
            <person name="de Jong P."/>
            <person name="Grimwood J."/>
            <person name="Chapman J.A."/>
            <person name="Shapiro H."/>
            <person name="Aerts A."/>
            <person name="Otillar R.P."/>
            <person name="Terry A.Y."/>
            <person name="Boore J.L."/>
            <person name="Grigoriev I.V."/>
            <person name="Lindberg D.R."/>
            <person name="Seaver E.C."/>
            <person name="Weisblat D.A."/>
            <person name="Putnam N.H."/>
            <person name="Rokhsar D.S."/>
        </authorList>
    </citation>
    <scope>NUCLEOTIDE SEQUENCE</scope>
    <source>
        <strain evidence="3 5">I ESC-2004</strain>
    </source>
</reference>
<reference evidence="5" key="1">
    <citation type="submission" date="2012-12" db="EMBL/GenBank/DDBJ databases">
        <authorList>
            <person name="Hellsten U."/>
            <person name="Grimwood J."/>
            <person name="Chapman J.A."/>
            <person name="Shapiro H."/>
            <person name="Aerts A."/>
            <person name="Otillar R.P."/>
            <person name="Terry A.Y."/>
            <person name="Boore J.L."/>
            <person name="Simakov O."/>
            <person name="Marletaz F."/>
            <person name="Cho S.-J."/>
            <person name="Edsinger-Gonzales E."/>
            <person name="Havlak P."/>
            <person name="Kuo D.-H."/>
            <person name="Larsson T."/>
            <person name="Lv J."/>
            <person name="Arendt D."/>
            <person name="Savage R."/>
            <person name="Osoegawa K."/>
            <person name="de Jong P."/>
            <person name="Lindberg D.R."/>
            <person name="Seaver E.C."/>
            <person name="Weisblat D.A."/>
            <person name="Putnam N.H."/>
            <person name="Grigoriev I.V."/>
            <person name="Rokhsar D.S."/>
        </authorList>
    </citation>
    <scope>NUCLEOTIDE SEQUENCE</scope>
    <source>
        <strain evidence="5">I ESC-2004</strain>
    </source>
</reference>
<dbReference type="STRING" id="283909.R7TB74"/>
<dbReference type="OrthoDB" id="6157334at2759"/>
<protein>
    <submittedName>
        <fullName evidence="3 4">Uncharacterized protein</fullName>
    </submittedName>
</protein>
<evidence type="ECO:0000313" key="4">
    <source>
        <dbReference type="EnsemblMetazoa" id="CapteP196947"/>
    </source>
</evidence>
<feature type="domain" description="DUF4704" evidence="1">
    <location>
        <begin position="866"/>
        <end position="1191"/>
    </location>
</feature>
<gene>
    <name evidence="3" type="ORF">CAPTEDRAFT_196947</name>
</gene>
<dbReference type="FunCoup" id="R7TB74">
    <property type="interactions" value="452"/>
</dbReference>
<dbReference type="OMA" id="IVFKVME"/>
<dbReference type="InterPro" id="IPR050865">
    <property type="entry name" value="BEACH_Domain"/>
</dbReference>
<dbReference type="Pfam" id="PF15787">
    <property type="entry name" value="DUF4704"/>
    <property type="match status" value="1"/>
</dbReference>
<accession>R7TB74</accession>
<proteinExistence type="predicted"/>
<name>R7TB74_CAPTE</name>
<organism evidence="3">
    <name type="scientific">Capitella teleta</name>
    <name type="common">Polychaete worm</name>
    <dbReference type="NCBI Taxonomy" id="283909"/>
    <lineage>
        <taxon>Eukaryota</taxon>
        <taxon>Metazoa</taxon>
        <taxon>Spiralia</taxon>
        <taxon>Lophotrochozoa</taxon>
        <taxon>Annelida</taxon>
        <taxon>Polychaeta</taxon>
        <taxon>Sedentaria</taxon>
        <taxon>Scolecida</taxon>
        <taxon>Capitellidae</taxon>
        <taxon>Capitella</taxon>
    </lineage>
</organism>
<dbReference type="PANTHER" id="PTHR13743">
    <property type="entry name" value="BEIGE/BEACH-RELATED"/>
    <property type="match status" value="1"/>
</dbReference>
<dbReference type="InterPro" id="IPR013320">
    <property type="entry name" value="ConA-like_dom_sf"/>
</dbReference>
<dbReference type="SUPFAM" id="SSF48371">
    <property type="entry name" value="ARM repeat"/>
    <property type="match status" value="1"/>
</dbReference>
<feature type="non-terminal residue" evidence="3">
    <location>
        <position position="1609"/>
    </location>
</feature>
<dbReference type="InterPro" id="IPR031570">
    <property type="entry name" value="NBEA/BDCP_DUF4704"/>
</dbReference>
<dbReference type="SUPFAM" id="SSF49899">
    <property type="entry name" value="Concanavalin A-like lectins/glucanases"/>
    <property type="match status" value="1"/>
</dbReference>
<dbReference type="GO" id="GO:0019901">
    <property type="term" value="F:protein kinase binding"/>
    <property type="evidence" value="ECO:0007669"/>
    <property type="project" value="TreeGrafter"/>
</dbReference>
<dbReference type="HOGENOM" id="CLU_002876_0_0_1"/>
<dbReference type="EnsemblMetazoa" id="CapteT196947">
    <property type="protein sequence ID" value="CapteP196947"/>
    <property type="gene ID" value="CapteG196947"/>
</dbReference>
<keyword evidence="5" id="KW-1185">Reference proteome</keyword>
<dbReference type="GO" id="GO:0005829">
    <property type="term" value="C:cytosol"/>
    <property type="evidence" value="ECO:0007669"/>
    <property type="project" value="TreeGrafter"/>
</dbReference>